<proteinExistence type="predicted"/>
<evidence type="ECO:0000313" key="2">
    <source>
        <dbReference type="EMBL" id="QRJ62274.1"/>
    </source>
</evidence>
<gene>
    <name evidence="2" type="ORF">IWH25_10745</name>
</gene>
<dbReference type="InterPro" id="IPR036457">
    <property type="entry name" value="PPM-type-like_dom_sf"/>
</dbReference>
<evidence type="ECO:0000259" key="1">
    <source>
        <dbReference type="PROSITE" id="PS51746"/>
    </source>
</evidence>
<keyword evidence="3" id="KW-1185">Reference proteome</keyword>
<dbReference type="SMART" id="SM00331">
    <property type="entry name" value="PP2C_SIG"/>
    <property type="match status" value="1"/>
</dbReference>
<name>A0A974SMJ0_9RHOO</name>
<accession>A0A974SMJ0</accession>
<dbReference type="Gene3D" id="3.60.40.10">
    <property type="entry name" value="PPM-type phosphatase domain"/>
    <property type="match status" value="1"/>
</dbReference>
<dbReference type="RefSeq" id="WP_203385803.1">
    <property type="nucleotide sequence ID" value="NZ_CP064781.1"/>
</dbReference>
<dbReference type="SMART" id="SM00332">
    <property type="entry name" value="PP2Cc"/>
    <property type="match status" value="1"/>
</dbReference>
<dbReference type="EMBL" id="CP064781">
    <property type="protein sequence ID" value="QRJ62274.1"/>
    <property type="molecule type" value="Genomic_DNA"/>
</dbReference>
<dbReference type="Pfam" id="PF13672">
    <property type="entry name" value="PP2C_2"/>
    <property type="match status" value="1"/>
</dbReference>
<dbReference type="AlphaFoldDB" id="A0A974SMJ0"/>
<feature type="domain" description="PPM-type phosphatase" evidence="1">
    <location>
        <begin position="10"/>
        <end position="251"/>
    </location>
</feature>
<dbReference type="Proteomes" id="UP000663444">
    <property type="component" value="Chromosome"/>
</dbReference>
<dbReference type="CDD" id="cd00143">
    <property type="entry name" value="PP2Cc"/>
    <property type="match status" value="1"/>
</dbReference>
<dbReference type="KEGG" id="ares:IWH25_10745"/>
<dbReference type="PROSITE" id="PS51746">
    <property type="entry name" value="PPM_2"/>
    <property type="match status" value="1"/>
</dbReference>
<protein>
    <submittedName>
        <fullName evidence="2">Serine/threonine-protein phosphatase</fullName>
    </submittedName>
</protein>
<reference evidence="2" key="1">
    <citation type="submission" date="2020-11" db="EMBL/GenBank/DDBJ databases">
        <title>Azospira restricta DSM 18626 genome sequence.</title>
        <authorList>
            <person name="Moe W.M."/>
        </authorList>
    </citation>
    <scope>NUCLEOTIDE SEQUENCE</scope>
    <source>
        <strain evidence="2">DSM 18626</strain>
    </source>
</reference>
<sequence>MNPSEFAIEGVCLSDVGKVRTCNEDSVAVDAGNGIAVLADGMGGHRAGDVASRLALDTLLERLPEKIRLYRAGGRRPTPLQFCEQIVGEANLAVHRAAQRQAALRGMGTTLALALFHDDRAALVHVGDSRIYRLRDGRLELLTRDDSLLREQVDQGLIAAEEAGDSHNRHLVTGALGIAPTVRVHQRDEEVRAGDLYLLCSDGLTDLVDEDDIALILRELQANLPLAATHLVQLANDCGGFDNVSVALVRVVAPRAAAAPTGGLLGRLVGWFR</sequence>
<dbReference type="InterPro" id="IPR001932">
    <property type="entry name" value="PPM-type_phosphatase-like_dom"/>
</dbReference>
<evidence type="ECO:0000313" key="3">
    <source>
        <dbReference type="Proteomes" id="UP000663444"/>
    </source>
</evidence>
<organism evidence="2 3">
    <name type="scientific">Azospira restricta</name>
    <dbReference type="NCBI Taxonomy" id="404405"/>
    <lineage>
        <taxon>Bacteria</taxon>
        <taxon>Pseudomonadati</taxon>
        <taxon>Pseudomonadota</taxon>
        <taxon>Betaproteobacteria</taxon>
        <taxon>Rhodocyclales</taxon>
        <taxon>Rhodocyclaceae</taxon>
        <taxon>Azospira</taxon>
    </lineage>
</organism>
<dbReference type="SUPFAM" id="SSF81606">
    <property type="entry name" value="PP2C-like"/>
    <property type="match status" value="1"/>
</dbReference>